<evidence type="ECO:0000313" key="1">
    <source>
        <dbReference type="EMBL" id="MCA9379365.1"/>
    </source>
</evidence>
<sequence length="190" mass="20477">MLSSLQFTKNLAAIGFLLVLILGTATTTLLLSPITPVDLAMGGSTAGAYTDADSEILSNFVPLELIDTAPQSDAYTTQLVKVGERSYNYFVKIFPRKSGELKFSGLEIRNRNSASVNVTFSASLPAVAASSVSIYVGDLDNRFALHTASPQLTRNRVLAIPAKDAKGMQFSFDYNQELAYPLEAALQVVF</sequence>
<dbReference type="EMBL" id="JAGQLI010000157">
    <property type="protein sequence ID" value="MCA9379365.1"/>
    <property type="molecule type" value="Genomic_DNA"/>
</dbReference>
<reference evidence="1" key="2">
    <citation type="journal article" date="2021" name="Microbiome">
        <title>Successional dynamics and alternative stable states in a saline activated sludge microbial community over 9 years.</title>
        <authorList>
            <person name="Wang Y."/>
            <person name="Ye J."/>
            <person name="Ju F."/>
            <person name="Liu L."/>
            <person name="Boyd J.A."/>
            <person name="Deng Y."/>
            <person name="Parks D.H."/>
            <person name="Jiang X."/>
            <person name="Yin X."/>
            <person name="Woodcroft B.J."/>
            <person name="Tyson G.W."/>
            <person name="Hugenholtz P."/>
            <person name="Polz M.F."/>
            <person name="Zhang T."/>
        </authorList>
    </citation>
    <scope>NUCLEOTIDE SEQUENCE</scope>
    <source>
        <strain evidence="1">HKST-UBA12</strain>
    </source>
</reference>
<accession>A0A955I5Y1</accession>
<reference evidence="1" key="1">
    <citation type="submission" date="2020-04" db="EMBL/GenBank/DDBJ databases">
        <authorList>
            <person name="Zhang T."/>
        </authorList>
    </citation>
    <scope>NUCLEOTIDE SEQUENCE</scope>
    <source>
        <strain evidence="1">HKST-UBA12</strain>
    </source>
</reference>
<protein>
    <submittedName>
        <fullName evidence="1">Uncharacterized protein</fullName>
    </submittedName>
</protein>
<evidence type="ECO:0000313" key="2">
    <source>
        <dbReference type="Proteomes" id="UP000760819"/>
    </source>
</evidence>
<organism evidence="1 2">
    <name type="scientific">Candidatus Dojkabacteria bacterium</name>
    <dbReference type="NCBI Taxonomy" id="2099670"/>
    <lineage>
        <taxon>Bacteria</taxon>
        <taxon>Candidatus Dojkabacteria</taxon>
    </lineage>
</organism>
<proteinExistence type="predicted"/>
<dbReference type="AlphaFoldDB" id="A0A955I5Y1"/>
<comment type="caution">
    <text evidence="1">The sequence shown here is derived from an EMBL/GenBank/DDBJ whole genome shotgun (WGS) entry which is preliminary data.</text>
</comment>
<gene>
    <name evidence="1" type="ORF">KC640_02965</name>
</gene>
<name>A0A955I5Y1_9BACT</name>
<dbReference type="Proteomes" id="UP000760819">
    <property type="component" value="Unassembled WGS sequence"/>
</dbReference>